<proteinExistence type="predicted"/>
<reference evidence="2" key="1">
    <citation type="submission" date="2020-12" db="EMBL/GenBank/DDBJ databases">
        <title>Hymenobacter sp.</title>
        <authorList>
            <person name="Kim M.K."/>
        </authorList>
    </citation>
    <scope>NUCLEOTIDE SEQUENCE [LARGE SCALE GENOMIC DNA]</scope>
    <source>
        <strain evidence="2">BT553</strain>
    </source>
</reference>
<comment type="caution">
    <text evidence="1">The sequence shown here is derived from an EMBL/GenBank/DDBJ whole genome shotgun (WGS) entry which is preliminary data.</text>
</comment>
<dbReference type="InterPro" id="IPR016084">
    <property type="entry name" value="Haem_Oase-like_multi-hlx"/>
</dbReference>
<evidence type="ECO:0000313" key="2">
    <source>
        <dbReference type="Proteomes" id="UP000640426"/>
    </source>
</evidence>
<dbReference type="EMBL" id="JAELXS010000001">
    <property type="protein sequence ID" value="MBJ6120610.1"/>
    <property type="molecule type" value="Genomic_DNA"/>
</dbReference>
<evidence type="ECO:0000313" key="1">
    <source>
        <dbReference type="EMBL" id="MBJ6120610.1"/>
    </source>
</evidence>
<protein>
    <submittedName>
        <fullName evidence="1">Biliverdin-producing heme oxygenase</fullName>
    </submittedName>
</protein>
<name>A0ABS0XKP5_9SPHN</name>
<organism evidence="1 2">
    <name type="scientific">Sphingomonas mollis</name>
    <dbReference type="NCBI Taxonomy" id="2795726"/>
    <lineage>
        <taxon>Bacteria</taxon>
        <taxon>Pseudomonadati</taxon>
        <taxon>Pseudomonadota</taxon>
        <taxon>Alphaproteobacteria</taxon>
        <taxon>Sphingomonadales</taxon>
        <taxon>Sphingomonadaceae</taxon>
        <taxon>Sphingomonas</taxon>
    </lineage>
</organism>
<accession>A0ABS0XKP5</accession>
<dbReference type="SUPFAM" id="SSF48613">
    <property type="entry name" value="Heme oxygenase-like"/>
    <property type="match status" value="1"/>
</dbReference>
<keyword evidence="2" id="KW-1185">Reference proteome</keyword>
<dbReference type="Gene3D" id="1.20.910.10">
    <property type="entry name" value="Heme oxygenase-like"/>
    <property type="match status" value="1"/>
</dbReference>
<gene>
    <name evidence="1" type="ORF">JAO74_02260</name>
</gene>
<dbReference type="CDD" id="cd19166">
    <property type="entry name" value="HemeO-bac"/>
    <property type="match status" value="1"/>
</dbReference>
<dbReference type="Proteomes" id="UP000640426">
    <property type="component" value="Unassembled WGS sequence"/>
</dbReference>
<sequence>MSAVARLRTATRPAHDGVDNAFGGYDLTDPDDYRRFLLAHARALPAAETVLSRDTDLPNWRERRSLLLADLADLDLPPPPLLDFTLPDRPGAAWGALYVTEGSRLGGVMLARSVPDTLPSRYLAARHLSGEWRELLSAIDRRGTDEAWIDGALAGAAATFDLYARAA</sequence>
<dbReference type="RefSeq" id="WP_199034601.1">
    <property type="nucleotide sequence ID" value="NZ_JAELXS010000001.1"/>
</dbReference>